<accession>A0ABR0DYM5</accession>
<dbReference type="InterPro" id="IPR036291">
    <property type="entry name" value="NAD(P)-bd_dom_sf"/>
</dbReference>
<dbReference type="Gene3D" id="3.40.50.720">
    <property type="entry name" value="NAD(P)-binding Rossmann-like Domain"/>
    <property type="match status" value="1"/>
</dbReference>
<dbReference type="SUPFAM" id="SSF51735">
    <property type="entry name" value="NAD(P)-binding Rossmann-fold domains"/>
    <property type="match status" value="1"/>
</dbReference>
<dbReference type="InterPro" id="IPR052228">
    <property type="entry name" value="Sec_Metab_Biosynth_Oxidored"/>
</dbReference>
<keyword evidence="1" id="KW-0560">Oxidoreductase</keyword>
<dbReference type="EMBL" id="JAXOVC010000014">
    <property type="protein sequence ID" value="KAK4494281.1"/>
    <property type="molecule type" value="Genomic_DNA"/>
</dbReference>
<evidence type="ECO:0000313" key="3">
    <source>
        <dbReference type="Proteomes" id="UP001305779"/>
    </source>
</evidence>
<dbReference type="InterPro" id="IPR002347">
    <property type="entry name" value="SDR_fam"/>
</dbReference>
<comment type="caution">
    <text evidence="2">The sequence shown here is derived from an EMBL/GenBank/DDBJ whole genome shotgun (WGS) entry which is preliminary data.</text>
</comment>
<sequence>MATIQQIIASNGRLCESHKSTTAVFTGVTHGIGLETLKALLRYIPKPKAILIGRSRAKFASELDALHQLNPDADISFIETELSLISEVDRTCEVIKQQAPQHSIDLLCMSQGYAPLGPRLFNKEGIDESMTLGVYGRVRLAEKLINQAMLSTNARVVSILGGGKEDKLFLEDMELKENWSVMKLRGHFTSMMTLAFDHLASRNPNLGFVHYFPGTVSTGMRNRIPNISLLTSVSMFIISALFSFKAITPKESGERTLGTPCFGQDFERGSFSIDLDGTLGASEHLKEYRKDDQVSKKVWEHLEELWERAGVPVAKA</sequence>
<reference evidence="2 3" key="1">
    <citation type="journal article" date="2023" name="G3 (Bethesda)">
        <title>A chromosome-level genome assembly of Zasmidium syzygii isolated from banana leaves.</title>
        <authorList>
            <person name="van Westerhoven A.C."/>
            <person name="Mehrabi R."/>
            <person name="Talebi R."/>
            <person name="Steentjes M.B.F."/>
            <person name="Corcolon B."/>
            <person name="Chong P.A."/>
            <person name="Kema G.H.J."/>
            <person name="Seidl M.F."/>
        </authorList>
    </citation>
    <scope>NUCLEOTIDE SEQUENCE [LARGE SCALE GENOMIC DNA]</scope>
    <source>
        <strain evidence="2 3">P124</strain>
    </source>
</reference>
<proteinExistence type="predicted"/>
<dbReference type="Pfam" id="PF00106">
    <property type="entry name" value="adh_short"/>
    <property type="match status" value="1"/>
</dbReference>
<evidence type="ECO:0000256" key="1">
    <source>
        <dbReference type="ARBA" id="ARBA00023002"/>
    </source>
</evidence>
<evidence type="ECO:0000313" key="2">
    <source>
        <dbReference type="EMBL" id="KAK4494281.1"/>
    </source>
</evidence>
<gene>
    <name evidence="2" type="ORF">PRZ48_014579</name>
</gene>
<organism evidence="2 3">
    <name type="scientific">Zasmidium cellare</name>
    <name type="common">Wine cellar mold</name>
    <name type="synonym">Racodium cellare</name>
    <dbReference type="NCBI Taxonomy" id="395010"/>
    <lineage>
        <taxon>Eukaryota</taxon>
        <taxon>Fungi</taxon>
        <taxon>Dikarya</taxon>
        <taxon>Ascomycota</taxon>
        <taxon>Pezizomycotina</taxon>
        <taxon>Dothideomycetes</taxon>
        <taxon>Dothideomycetidae</taxon>
        <taxon>Mycosphaerellales</taxon>
        <taxon>Mycosphaerellaceae</taxon>
        <taxon>Zasmidium</taxon>
    </lineage>
</organism>
<protein>
    <recommendedName>
        <fullName evidence="4">NAD(P)-binding protein</fullName>
    </recommendedName>
</protein>
<dbReference type="PANTHER" id="PTHR47534:SF3">
    <property type="entry name" value="ALCOHOL DEHYDROGENASE-LIKE C-TERMINAL DOMAIN-CONTAINING PROTEIN"/>
    <property type="match status" value="1"/>
</dbReference>
<name>A0ABR0DYM5_ZASCE</name>
<dbReference type="PANTHER" id="PTHR47534">
    <property type="entry name" value="YALI0E05731P"/>
    <property type="match status" value="1"/>
</dbReference>
<evidence type="ECO:0008006" key="4">
    <source>
        <dbReference type="Google" id="ProtNLM"/>
    </source>
</evidence>
<keyword evidence="3" id="KW-1185">Reference proteome</keyword>
<dbReference type="Proteomes" id="UP001305779">
    <property type="component" value="Unassembled WGS sequence"/>
</dbReference>